<dbReference type="AlphaFoldDB" id="A0A1W0XD22"/>
<evidence type="ECO:0000256" key="2">
    <source>
        <dbReference type="SAM" id="MobiDB-lite"/>
    </source>
</evidence>
<gene>
    <name evidence="4" type="ORF">BV898_00956</name>
</gene>
<feature type="compositionally biased region" description="Polar residues" evidence="2">
    <location>
        <begin position="361"/>
        <end position="374"/>
    </location>
</feature>
<keyword evidence="5" id="KW-1185">Reference proteome</keyword>
<feature type="transmembrane region" description="Helical" evidence="3">
    <location>
        <begin position="133"/>
        <end position="156"/>
    </location>
</feature>
<feature type="compositionally biased region" description="Acidic residues" evidence="2">
    <location>
        <begin position="377"/>
        <end position="387"/>
    </location>
</feature>
<comment type="caution">
    <text evidence="4">The sequence shown here is derived from an EMBL/GenBank/DDBJ whole genome shotgun (WGS) entry which is preliminary data.</text>
</comment>
<keyword evidence="3" id="KW-0812">Transmembrane</keyword>
<protein>
    <submittedName>
        <fullName evidence="4">Uncharacterized protein</fullName>
    </submittedName>
</protein>
<evidence type="ECO:0000313" key="4">
    <source>
        <dbReference type="EMBL" id="OQV25272.1"/>
    </source>
</evidence>
<feature type="transmembrane region" description="Helical" evidence="3">
    <location>
        <begin position="429"/>
        <end position="449"/>
    </location>
</feature>
<feature type="transmembrane region" description="Helical" evidence="3">
    <location>
        <begin position="518"/>
        <end position="541"/>
    </location>
</feature>
<evidence type="ECO:0000256" key="3">
    <source>
        <dbReference type="SAM" id="Phobius"/>
    </source>
</evidence>
<evidence type="ECO:0000256" key="1">
    <source>
        <dbReference type="ARBA" id="ARBA00009172"/>
    </source>
</evidence>
<feature type="transmembrane region" description="Helical" evidence="3">
    <location>
        <begin position="96"/>
        <end position="113"/>
    </location>
</feature>
<feature type="transmembrane region" description="Helical" evidence="3">
    <location>
        <begin position="492"/>
        <end position="512"/>
    </location>
</feature>
<organism evidence="4 5">
    <name type="scientific">Hypsibius exemplaris</name>
    <name type="common">Freshwater tardigrade</name>
    <dbReference type="NCBI Taxonomy" id="2072580"/>
    <lineage>
        <taxon>Eukaryota</taxon>
        <taxon>Metazoa</taxon>
        <taxon>Ecdysozoa</taxon>
        <taxon>Tardigrada</taxon>
        <taxon>Eutardigrada</taxon>
        <taxon>Parachela</taxon>
        <taxon>Hypsibioidea</taxon>
        <taxon>Hypsibiidae</taxon>
        <taxon>Hypsibius</taxon>
    </lineage>
</organism>
<feature type="compositionally biased region" description="Basic and acidic residues" evidence="2">
    <location>
        <begin position="52"/>
        <end position="62"/>
    </location>
</feature>
<feature type="region of interest" description="Disordered" evidence="2">
    <location>
        <begin position="353"/>
        <end position="403"/>
    </location>
</feature>
<dbReference type="EMBL" id="MTYJ01000003">
    <property type="protein sequence ID" value="OQV25272.1"/>
    <property type="molecule type" value="Genomic_DNA"/>
</dbReference>
<feature type="transmembrane region" description="Helical" evidence="3">
    <location>
        <begin position="188"/>
        <end position="218"/>
    </location>
</feature>
<reference evidence="5" key="1">
    <citation type="submission" date="2017-01" db="EMBL/GenBank/DDBJ databases">
        <title>Comparative genomics of anhydrobiosis in the tardigrade Hypsibius dujardini.</title>
        <authorList>
            <person name="Yoshida Y."/>
            <person name="Koutsovoulos G."/>
            <person name="Laetsch D."/>
            <person name="Stevens L."/>
            <person name="Kumar S."/>
            <person name="Horikawa D."/>
            <person name="Ishino K."/>
            <person name="Komine S."/>
            <person name="Tomita M."/>
            <person name="Blaxter M."/>
            <person name="Arakawa K."/>
        </authorList>
    </citation>
    <scope>NUCLEOTIDE SEQUENCE [LARGE SCALE GENOMIC DNA]</scope>
    <source>
        <strain evidence="5">Z151</strain>
    </source>
</reference>
<feature type="transmembrane region" description="Helical" evidence="3">
    <location>
        <begin position="163"/>
        <end position="182"/>
    </location>
</feature>
<evidence type="ECO:0000313" key="5">
    <source>
        <dbReference type="Proteomes" id="UP000192578"/>
    </source>
</evidence>
<dbReference type="Proteomes" id="UP000192578">
    <property type="component" value="Unassembled WGS sequence"/>
</dbReference>
<accession>A0A1W0XD22</accession>
<feature type="compositionally biased region" description="Polar residues" evidence="2">
    <location>
        <begin position="394"/>
        <end position="403"/>
    </location>
</feature>
<name>A0A1W0XD22_HYPEX</name>
<feature type="transmembrane region" description="Helical" evidence="3">
    <location>
        <begin position="581"/>
        <end position="602"/>
    </location>
</feature>
<feature type="transmembrane region" description="Helical" evidence="3">
    <location>
        <begin position="553"/>
        <end position="575"/>
    </location>
</feature>
<sequence>MAKRKTIVRSASDGQLTTRPLYPHHVPKPHIRSDLFEGRPHAPRSSYGSCRRSSDGNNHHEPQRINCGSYWSPAISEIDYHLQPLGTSSLNRRVRLLRLICLLIQMSVVITQTTATTSASRPFSIASADGTTFAFPILAAFYSAACLSALLAPLILPRLSETSVWIITSLSTLTYTISPLIWVNVWSILAGSLVCGCFFGLLIVQQGVASLNLGLAFSCVKSLKGQKKTAGAWWLRTQVVVQCAGLAGSIAWSAVSVAATVSSANEDGPLSVERRCGKMVCQTVSARQPRLQQPPYNWTVEAENAGSSRGENGMRLDVIDANILLGLIAGAAALTASLCAAVAFCLSKLANPRRPHRNDGNNRSPALLSSTTTAEPENGEEEGEEEDERRLALSASSETTVTTQIYSEPPGRQLASLARVLLHDHKLQTMLPLTFFLGVQRAFITTTFVKDFIACALQTPFVGWTLAVHSGFYAGTLWIIYQYSRHAKRLYILFWIVLFQIGAGTVVIVWTPKSHDKAMFFIIAAVFGLVEGGLSALLSGLQVRVFAHDWTGTYSYLVSFKFAGSVMGLCSSIFLCSVAQMYLMSSILLVALVPYCLLEWKYNSYLRKRKRRPSKGENFL</sequence>
<feature type="transmembrane region" description="Helical" evidence="3">
    <location>
        <begin position="323"/>
        <end position="347"/>
    </location>
</feature>
<feature type="region of interest" description="Disordered" evidence="2">
    <location>
        <begin position="1"/>
        <end position="62"/>
    </location>
</feature>
<dbReference type="SUPFAM" id="SSF103473">
    <property type="entry name" value="MFS general substrate transporter"/>
    <property type="match status" value="2"/>
</dbReference>
<proteinExistence type="inferred from homology"/>
<dbReference type="InterPro" id="IPR051951">
    <property type="entry name" value="UNC-93_regulatory"/>
</dbReference>
<dbReference type="InterPro" id="IPR036259">
    <property type="entry name" value="MFS_trans_sf"/>
</dbReference>
<keyword evidence="3" id="KW-1133">Transmembrane helix</keyword>
<feature type="compositionally biased region" description="Basic and acidic residues" evidence="2">
    <location>
        <begin position="31"/>
        <end position="40"/>
    </location>
</feature>
<feature type="transmembrane region" description="Helical" evidence="3">
    <location>
        <begin position="461"/>
        <end position="480"/>
    </location>
</feature>
<dbReference type="OrthoDB" id="10010517at2759"/>
<dbReference type="PANTHER" id="PTHR19444">
    <property type="entry name" value="UNC-93 RELATED"/>
    <property type="match status" value="1"/>
</dbReference>
<dbReference type="PANTHER" id="PTHR19444:SF13">
    <property type="entry name" value="PROTEIN UNC-93 HOMOLOG A"/>
    <property type="match status" value="1"/>
</dbReference>
<keyword evidence="3" id="KW-0472">Membrane</keyword>
<comment type="similarity">
    <text evidence="1">Belongs to the unc-93 family.</text>
</comment>
<feature type="transmembrane region" description="Helical" evidence="3">
    <location>
        <begin position="239"/>
        <end position="261"/>
    </location>
</feature>